<comment type="caution">
    <text evidence="4">The sequence shown here is derived from an EMBL/GenBank/DDBJ whole genome shotgun (WGS) entry which is preliminary data.</text>
</comment>
<keyword evidence="3" id="KW-0732">Signal</keyword>
<dbReference type="AlphaFoldDB" id="A0A5N4ATC1"/>
<keyword evidence="1" id="KW-0175">Coiled coil</keyword>
<evidence type="ECO:0000313" key="4">
    <source>
        <dbReference type="EMBL" id="KAB0800503.1"/>
    </source>
</evidence>
<dbReference type="Proteomes" id="UP000327044">
    <property type="component" value="Unassembled WGS sequence"/>
</dbReference>
<keyword evidence="5" id="KW-1185">Reference proteome</keyword>
<feature type="compositionally biased region" description="Polar residues" evidence="2">
    <location>
        <begin position="416"/>
        <end position="426"/>
    </location>
</feature>
<sequence length="525" mass="61066">MRWIRLFAYLMVTHVSWILAETQDDIFVNKAASTGKDLRQALLEALSDLETSDDFGNTLSGTDASGEVQKVYNPTPSTITRTEKSVSIETSSGVQYKPIIQHETNTGTRRPILVKVRNATTARPTTTTPVITTSTEENEAKVESLQFFSAPLVAAFTVHQDALGVPKSVEPILKDESLTTITEKELEEKRLKELEEIQRKEAEEKRKEDEVKLQQYLRSLEQIRVQQELEVKQKSLQEQIKALQKQKQQHEEYLLKQRQLIQEQERRKAFLSSVTQQEEYDRRHQQHLEQQRQALLTQTNPSVNYNKQPDDYYLRQQNLVQEQERQRFLSYNRFEKPTITVQPAVTFQPASYVDNSLQLPTKNHQNFQDTSFNRYQQLPTQGPRDFHVPFTYTPSVESTKSFGQNPPRGNRVFRQETGTGNFVNSDSSIRHYTNTFNQQSPQQNRFFRSNQNSYSITPSVFQDYHSSRYVRAPYVNHQLNNLLYYSGIGRGKQQEDLNLISKVLAYNIRGDNYYPGSDIYEQRLL</sequence>
<evidence type="ECO:0000256" key="1">
    <source>
        <dbReference type="SAM" id="Coils"/>
    </source>
</evidence>
<gene>
    <name evidence="4" type="ORF">PPYR_06243</name>
</gene>
<accession>A0A5N4ATC1</accession>
<protein>
    <submittedName>
        <fullName evidence="4">Uncharacterized protein</fullName>
    </submittedName>
</protein>
<dbReference type="InParanoid" id="A0A5N4ATC1"/>
<reference evidence="4 5" key="1">
    <citation type="journal article" date="2018" name="Elife">
        <title>Firefly genomes illuminate parallel origins of bioluminescence in beetles.</title>
        <authorList>
            <person name="Fallon T.R."/>
            <person name="Lower S.E."/>
            <person name="Chang C.H."/>
            <person name="Bessho-Uehara M."/>
            <person name="Martin G.J."/>
            <person name="Bewick A.J."/>
            <person name="Behringer M."/>
            <person name="Debat H.J."/>
            <person name="Wong I."/>
            <person name="Day J.C."/>
            <person name="Suvorov A."/>
            <person name="Silva C.J."/>
            <person name="Stanger-Hall K.F."/>
            <person name="Hall D.W."/>
            <person name="Schmitz R.J."/>
            <person name="Nelson D.R."/>
            <person name="Lewis S.M."/>
            <person name="Shigenobu S."/>
            <person name="Bybee S.M."/>
            <person name="Larracuente A.M."/>
            <person name="Oba Y."/>
            <person name="Weng J.K."/>
        </authorList>
    </citation>
    <scope>NUCLEOTIDE SEQUENCE [LARGE SCALE GENOMIC DNA]</scope>
    <source>
        <strain evidence="4">1611_PpyrPB1</strain>
        <tissue evidence="4">Whole body</tissue>
    </source>
</reference>
<feature type="chain" id="PRO_5024370127" evidence="3">
    <location>
        <begin position="23"/>
        <end position="525"/>
    </location>
</feature>
<organism evidence="4 5">
    <name type="scientific">Photinus pyralis</name>
    <name type="common">Common eastern firefly</name>
    <name type="synonym">Lampyris pyralis</name>
    <dbReference type="NCBI Taxonomy" id="7054"/>
    <lineage>
        <taxon>Eukaryota</taxon>
        <taxon>Metazoa</taxon>
        <taxon>Ecdysozoa</taxon>
        <taxon>Arthropoda</taxon>
        <taxon>Hexapoda</taxon>
        <taxon>Insecta</taxon>
        <taxon>Pterygota</taxon>
        <taxon>Neoptera</taxon>
        <taxon>Endopterygota</taxon>
        <taxon>Coleoptera</taxon>
        <taxon>Polyphaga</taxon>
        <taxon>Elateriformia</taxon>
        <taxon>Elateroidea</taxon>
        <taxon>Lampyridae</taxon>
        <taxon>Lampyrinae</taxon>
        <taxon>Photinus</taxon>
    </lineage>
</organism>
<evidence type="ECO:0000256" key="3">
    <source>
        <dbReference type="SAM" id="SignalP"/>
    </source>
</evidence>
<proteinExistence type="predicted"/>
<name>A0A5N4ATC1_PHOPY</name>
<feature type="region of interest" description="Disordered" evidence="2">
    <location>
        <begin position="397"/>
        <end position="426"/>
    </location>
</feature>
<feature type="signal peptide" evidence="3">
    <location>
        <begin position="1"/>
        <end position="22"/>
    </location>
</feature>
<dbReference type="OrthoDB" id="7699626at2759"/>
<evidence type="ECO:0000313" key="5">
    <source>
        <dbReference type="Proteomes" id="UP000327044"/>
    </source>
</evidence>
<dbReference type="EMBL" id="VVIM01000004">
    <property type="protein sequence ID" value="KAB0800503.1"/>
    <property type="molecule type" value="Genomic_DNA"/>
</dbReference>
<evidence type="ECO:0000256" key="2">
    <source>
        <dbReference type="SAM" id="MobiDB-lite"/>
    </source>
</evidence>
<feature type="coiled-coil region" evidence="1">
    <location>
        <begin position="183"/>
        <end position="267"/>
    </location>
</feature>